<dbReference type="EMBL" id="JAKPBZ010000110">
    <property type="protein sequence ID" value="MCL2893207.1"/>
    <property type="molecule type" value="Genomic_DNA"/>
</dbReference>
<accession>A0ABT0MUC3</accession>
<dbReference type="Proteomes" id="UP001203069">
    <property type="component" value="Unassembled WGS sequence"/>
</dbReference>
<protein>
    <submittedName>
        <fullName evidence="1">Uncharacterized protein</fullName>
    </submittedName>
</protein>
<dbReference type="Pfam" id="PF20701">
    <property type="entry name" value="HetE-N"/>
    <property type="match status" value="1"/>
</dbReference>
<reference evidence="1 2" key="1">
    <citation type="submission" date="2022-02" db="EMBL/GenBank/DDBJ databases">
        <title>Description of Brenneria tiliae sp. nov. isolated from symptomatic Tilia x moltkei and Tilia x europaea trees in the UK.</title>
        <authorList>
            <person name="Kile H."/>
        </authorList>
    </citation>
    <scope>NUCLEOTIDE SEQUENCE [LARGE SCALE GENOMIC DNA]</scope>
    <source>
        <strain evidence="1 2">MC1SB4.1</strain>
    </source>
</reference>
<name>A0ABT0MUC3_9GAMM</name>
<comment type="caution">
    <text evidence="1">The sequence shown here is derived from an EMBL/GenBank/DDBJ whole genome shotgun (WGS) entry which is preliminary data.</text>
</comment>
<dbReference type="RefSeq" id="WP_249244730.1">
    <property type="nucleotide sequence ID" value="NZ_JAKPBZ010000110.1"/>
</dbReference>
<evidence type="ECO:0000313" key="2">
    <source>
        <dbReference type="Proteomes" id="UP001203069"/>
    </source>
</evidence>
<organism evidence="1 2">
    <name type="scientific">Brenneria tiliae</name>
    <dbReference type="NCBI Taxonomy" id="2914984"/>
    <lineage>
        <taxon>Bacteria</taxon>
        <taxon>Pseudomonadati</taxon>
        <taxon>Pseudomonadota</taxon>
        <taxon>Gammaproteobacteria</taxon>
        <taxon>Enterobacterales</taxon>
        <taxon>Pectobacteriaceae</taxon>
        <taxon>Brenneria</taxon>
    </lineage>
</organism>
<gene>
    <name evidence="1" type="ORF">MFP26_10985</name>
</gene>
<keyword evidence="2" id="KW-1185">Reference proteome</keyword>
<evidence type="ECO:0000313" key="1">
    <source>
        <dbReference type="EMBL" id="MCL2893207.1"/>
    </source>
</evidence>
<sequence>MDVVTSAIISGAVYDIFKKGLSFTKGKIKEKLSKFIANDDCIELIANKLVAMNLNDDMSEKAIQRKIEEDTDVLTALGNLPKNEVAKINQHHYGAGDNVGGNKIINHGK</sequence>
<proteinExistence type="predicted"/>